<evidence type="ECO:0000313" key="1">
    <source>
        <dbReference type="EMBL" id="CAG9585418.1"/>
    </source>
</evidence>
<accession>A0A8J2WDK8</accession>
<dbReference type="EMBL" id="CAKASE010000083">
    <property type="protein sequence ID" value="CAG9585418.1"/>
    <property type="molecule type" value="Genomic_DNA"/>
</dbReference>
<protein>
    <submittedName>
        <fullName evidence="1">(African queen) hypothetical protein</fullName>
    </submittedName>
</protein>
<gene>
    <name evidence="1" type="ORF">DCHRY22_LOCUS15833</name>
</gene>
<sequence>MYMNVYKSCIARVVAGWRRSCRGSRSLSAANFLSLAWRARGRTKVNLHFPRAPCPALPLHRLPPAARPAHCHAACNYDLNFNLIL</sequence>
<dbReference type="Proteomes" id="UP000789524">
    <property type="component" value="Unassembled WGS sequence"/>
</dbReference>
<name>A0A8J2WDK8_9NEOP</name>
<evidence type="ECO:0000313" key="2">
    <source>
        <dbReference type="Proteomes" id="UP000789524"/>
    </source>
</evidence>
<proteinExistence type="predicted"/>
<comment type="caution">
    <text evidence="1">The sequence shown here is derived from an EMBL/GenBank/DDBJ whole genome shotgun (WGS) entry which is preliminary data.</text>
</comment>
<dbReference type="AlphaFoldDB" id="A0A8J2WDK8"/>
<reference evidence="1" key="1">
    <citation type="submission" date="2021-09" db="EMBL/GenBank/DDBJ databases">
        <authorList>
            <person name="Martin H S."/>
        </authorList>
    </citation>
    <scope>NUCLEOTIDE SEQUENCE</scope>
</reference>
<dbReference type="OrthoDB" id="6925486at2759"/>
<organism evidence="1 2">
    <name type="scientific">Danaus chrysippus</name>
    <name type="common">African queen</name>
    <dbReference type="NCBI Taxonomy" id="151541"/>
    <lineage>
        <taxon>Eukaryota</taxon>
        <taxon>Metazoa</taxon>
        <taxon>Ecdysozoa</taxon>
        <taxon>Arthropoda</taxon>
        <taxon>Hexapoda</taxon>
        <taxon>Insecta</taxon>
        <taxon>Pterygota</taxon>
        <taxon>Neoptera</taxon>
        <taxon>Endopterygota</taxon>
        <taxon>Lepidoptera</taxon>
        <taxon>Glossata</taxon>
        <taxon>Ditrysia</taxon>
        <taxon>Papilionoidea</taxon>
        <taxon>Nymphalidae</taxon>
        <taxon>Danainae</taxon>
        <taxon>Danaini</taxon>
        <taxon>Danaina</taxon>
        <taxon>Danaus</taxon>
        <taxon>Anosia</taxon>
    </lineage>
</organism>
<keyword evidence="2" id="KW-1185">Reference proteome</keyword>